<gene>
    <name evidence="1" type="ORF">GCM10022287_23490</name>
</gene>
<evidence type="ECO:0000313" key="1">
    <source>
        <dbReference type="EMBL" id="GAA4176374.1"/>
    </source>
</evidence>
<protein>
    <submittedName>
        <fullName evidence="1">Uncharacterized protein</fullName>
    </submittedName>
</protein>
<sequence>MAARTPAQIADDLLRQHEIDNGEPARITDALSSDDLRLWMIDAAREAYREASRLILSSLGDNAQAPTDPKEQ</sequence>
<dbReference type="EMBL" id="BAABBW010000004">
    <property type="protein sequence ID" value="GAA4176374.1"/>
    <property type="molecule type" value="Genomic_DNA"/>
</dbReference>
<name>A0ABP8A2P7_9MICO</name>
<comment type="caution">
    <text evidence="1">The sequence shown here is derived from an EMBL/GenBank/DDBJ whole genome shotgun (WGS) entry which is preliminary data.</text>
</comment>
<reference evidence="2" key="1">
    <citation type="journal article" date="2019" name="Int. J. Syst. Evol. Microbiol.">
        <title>The Global Catalogue of Microorganisms (GCM) 10K type strain sequencing project: providing services to taxonomists for standard genome sequencing and annotation.</title>
        <authorList>
            <consortium name="The Broad Institute Genomics Platform"/>
            <consortium name="The Broad Institute Genome Sequencing Center for Infectious Disease"/>
            <person name="Wu L."/>
            <person name="Ma J."/>
        </authorList>
    </citation>
    <scope>NUCLEOTIDE SEQUENCE [LARGE SCALE GENOMIC DNA]</scope>
    <source>
        <strain evidence="2">JCM 17591</strain>
    </source>
</reference>
<dbReference type="Proteomes" id="UP001501079">
    <property type="component" value="Unassembled WGS sequence"/>
</dbReference>
<evidence type="ECO:0000313" key="2">
    <source>
        <dbReference type="Proteomes" id="UP001501079"/>
    </source>
</evidence>
<accession>A0ABP8A2P7</accession>
<proteinExistence type="predicted"/>
<dbReference type="RefSeq" id="WP_344754600.1">
    <property type="nucleotide sequence ID" value="NZ_BAABBW010000004.1"/>
</dbReference>
<keyword evidence="2" id="KW-1185">Reference proteome</keyword>
<organism evidence="1 2">
    <name type="scientific">Gryllotalpicola koreensis</name>
    <dbReference type="NCBI Taxonomy" id="993086"/>
    <lineage>
        <taxon>Bacteria</taxon>
        <taxon>Bacillati</taxon>
        <taxon>Actinomycetota</taxon>
        <taxon>Actinomycetes</taxon>
        <taxon>Micrococcales</taxon>
        <taxon>Microbacteriaceae</taxon>
        <taxon>Gryllotalpicola</taxon>
    </lineage>
</organism>